<protein>
    <recommendedName>
        <fullName evidence="1">DUF4387 domain-containing protein</fullName>
    </recommendedName>
</protein>
<sequence>MTTLREVCRHIRSKNAGPYWVTIDLFFKSAEMFARCIDSPAISNDVIGQIYGADPKLVRRYPVPSLNVLKISYPRASAQGGVVERDMHCGQQYVRLLDLIVD</sequence>
<name>A0A380T7P6_9ZZZZ</name>
<gene>
    <name evidence="2" type="ORF">DF3PB_10146</name>
</gene>
<dbReference type="AlphaFoldDB" id="A0A380T7P6"/>
<dbReference type="Pfam" id="PF14330">
    <property type="entry name" value="DUF4387"/>
    <property type="match status" value="1"/>
</dbReference>
<evidence type="ECO:0000313" key="2">
    <source>
        <dbReference type="EMBL" id="SUS03394.1"/>
    </source>
</evidence>
<reference evidence="2" key="1">
    <citation type="submission" date="2018-07" db="EMBL/GenBank/DDBJ databases">
        <authorList>
            <person name="Quirk P.G."/>
            <person name="Krulwich T.A."/>
        </authorList>
    </citation>
    <scope>NUCLEOTIDE SEQUENCE</scope>
</reference>
<dbReference type="InterPro" id="IPR025496">
    <property type="entry name" value="DUF4387"/>
</dbReference>
<proteinExistence type="predicted"/>
<organism evidence="2">
    <name type="scientific">metagenome</name>
    <dbReference type="NCBI Taxonomy" id="256318"/>
    <lineage>
        <taxon>unclassified sequences</taxon>
        <taxon>metagenomes</taxon>
    </lineage>
</organism>
<accession>A0A380T7P6</accession>
<feature type="domain" description="DUF4387" evidence="1">
    <location>
        <begin position="4"/>
        <end position="99"/>
    </location>
</feature>
<dbReference type="EMBL" id="UIDG01000001">
    <property type="protein sequence ID" value="SUS03394.1"/>
    <property type="molecule type" value="Genomic_DNA"/>
</dbReference>
<evidence type="ECO:0000259" key="1">
    <source>
        <dbReference type="Pfam" id="PF14330"/>
    </source>
</evidence>